<reference evidence="2 4" key="1">
    <citation type="journal article" date="2017" name="Nat. Microbiol.">
        <title>Natural product diversity associated with the nematode symbionts Photorhabdus and Xenorhabdus.</title>
        <authorList>
            <person name="Tobias N.J."/>
            <person name="Wolff H."/>
            <person name="Djahanschiri B."/>
            <person name="Grundmann F."/>
            <person name="Kronenwerth M."/>
            <person name="Shi Y.M."/>
            <person name="Simonyi S."/>
            <person name="Grun P."/>
            <person name="Shapiro-Ilan D."/>
            <person name="Pidot S.J."/>
            <person name="Stinear T.P."/>
            <person name="Ebersberger I."/>
            <person name="Bode H.B."/>
        </authorList>
    </citation>
    <scope>NUCLEOTIDE SEQUENCE [LARGE SCALE GENOMIC DNA]</scope>
    <source>
        <strain evidence="2 4">DSM 16337</strain>
    </source>
</reference>
<keyword evidence="1" id="KW-0472">Membrane</keyword>
<sequence length="131" mass="14873">MSHYYHGTRFAGFLMTSLLDFIFINANMTSIFEVTVYWHMNKQVSALRTWQQRTLEQIFRTPVSSGIKWSDIESLIKALGGEIKEGRGSRCKFLLNGSIANFHRPHPSPETDKGAVAGLREWLESIGVTPL</sequence>
<organism evidence="2 4">
    <name type="scientific">Xenorhabdus ehlersii</name>
    <dbReference type="NCBI Taxonomy" id="290111"/>
    <lineage>
        <taxon>Bacteria</taxon>
        <taxon>Pseudomonadati</taxon>
        <taxon>Pseudomonadota</taxon>
        <taxon>Gammaproteobacteria</taxon>
        <taxon>Enterobacterales</taxon>
        <taxon>Morganellaceae</taxon>
        <taxon>Xenorhabdus</taxon>
    </lineage>
</organism>
<dbReference type="Pfam" id="PF07927">
    <property type="entry name" value="HicA_toxin"/>
    <property type="match status" value="1"/>
</dbReference>
<dbReference type="EMBL" id="RAQI01000002">
    <property type="protein sequence ID" value="RKE91462.1"/>
    <property type="molecule type" value="Genomic_DNA"/>
</dbReference>
<feature type="transmembrane region" description="Helical" evidence="1">
    <location>
        <begin position="12"/>
        <end position="38"/>
    </location>
</feature>
<keyword evidence="1" id="KW-1133">Transmembrane helix</keyword>
<dbReference type="AlphaFoldDB" id="A0A2D0ILA4"/>
<keyword evidence="1" id="KW-0812">Transmembrane</keyword>
<reference evidence="3 5" key="2">
    <citation type="submission" date="2018-09" db="EMBL/GenBank/DDBJ databases">
        <title>Genomic Encyclopedia of Archaeal and Bacterial Type Strains, Phase II (KMG-II): from individual species to whole genera.</title>
        <authorList>
            <person name="Goeker M."/>
        </authorList>
    </citation>
    <scope>NUCLEOTIDE SEQUENCE [LARGE SCALE GENOMIC DNA]</scope>
    <source>
        <strain evidence="3 5">DSM 16337</strain>
    </source>
</reference>
<gene>
    <name evidence="3" type="ORF">BDE27_1690</name>
    <name evidence="2" type="ORF">Xehl_03601</name>
</gene>
<evidence type="ECO:0000256" key="1">
    <source>
        <dbReference type="SAM" id="Phobius"/>
    </source>
</evidence>
<dbReference type="Proteomes" id="UP000283568">
    <property type="component" value="Unassembled WGS sequence"/>
</dbReference>
<proteinExistence type="predicted"/>
<comment type="caution">
    <text evidence="2">The sequence shown here is derived from an EMBL/GenBank/DDBJ whole genome shotgun (WGS) entry which is preliminary data.</text>
</comment>
<dbReference type="EMBL" id="NIBT01000024">
    <property type="protein sequence ID" value="PHM22590.1"/>
    <property type="molecule type" value="Genomic_DNA"/>
</dbReference>
<keyword evidence="5" id="KW-1185">Reference proteome</keyword>
<evidence type="ECO:0000313" key="2">
    <source>
        <dbReference type="EMBL" id="PHM22590.1"/>
    </source>
</evidence>
<evidence type="ECO:0000313" key="5">
    <source>
        <dbReference type="Proteomes" id="UP000283568"/>
    </source>
</evidence>
<dbReference type="GO" id="GO:0003729">
    <property type="term" value="F:mRNA binding"/>
    <property type="evidence" value="ECO:0007669"/>
    <property type="project" value="InterPro"/>
</dbReference>
<evidence type="ECO:0000313" key="4">
    <source>
        <dbReference type="Proteomes" id="UP000225605"/>
    </source>
</evidence>
<name>A0A2D0ILA4_9GAMM</name>
<dbReference type="InterPro" id="IPR012933">
    <property type="entry name" value="HicA_mRNA_interferase"/>
</dbReference>
<accession>A0A2D0ILA4</accession>
<protein>
    <submittedName>
        <fullName evidence="2">Hexulose-6-phosphate synthase</fullName>
    </submittedName>
    <submittedName>
        <fullName evidence="3">HicA-like toxin of HicAB toxin-antitoxin system</fullName>
    </submittedName>
</protein>
<evidence type="ECO:0000313" key="3">
    <source>
        <dbReference type="EMBL" id="RKE91462.1"/>
    </source>
</evidence>
<dbReference type="Proteomes" id="UP000225605">
    <property type="component" value="Unassembled WGS sequence"/>
</dbReference>